<feature type="transmembrane region" description="Helical" evidence="5">
    <location>
        <begin position="38"/>
        <end position="57"/>
    </location>
</feature>
<dbReference type="Pfam" id="PF01061">
    <property type="entry name" value="ABC2_membrane"/>
    <property type="match status" value="1"/>
</dbReference>
<dbReference type="PRINTS" id="PR00164">
    <property type="entry name" value="ABC2TRNSPORT"/>
</dbReference>
<protein>
    <recommendedName>
        <fullName evidence="6">ABC transmembrane type-2 domain-containing protein</fullName>
    </recommendedName>
</protein>
<evidence type="ECO:0000256" key="2">
    <source>
        <dbReference type="ARBA" id="ARBA00022692"/>
    </source>
</evidence>
<comment type="subcellular location">
    <subcellularLocation>
        <location evidence="1">Membrane</location>
        <topology evidence="1">Multi-pass membrane protein</topology>
    </subcellularLocation>
</comment>
<accession>A0A382LUV7</accession>
<dbReference type="InterPro" id="IPR000412">
    <property type="entry name" value="ABC_2_transport"/>
</dbReference>
<evidence type="ECO:0000256" key="4">
    <source>
        <dbReference type="ARBA" id="ARBA00023136"/>
    </source>
</evidence>
<evidence type="ECO:0000256" key="3">
    <source>
        <dbReference type="ARBA" id="ARBA00022989"/>
    </source>
</evidence>
<evidence type="ECO:0000256" key="1">
    <source>
        <dbReference type="ARBA" id="ARBA00004141"/>
    </source>
</evidence>
<dbReference type="InterPro" id="IPR047817">
    <property type="entry name" value="ABC2_TM_bact-type"/>
</dbReference>
<dbReference type="PIRSF" id="PIRSF006648">
    <property type="entry name" value="DrrB"/>
    <property type="match status" value="1"/>
</dbReference>
<dbReference type="InterPro" id="IPR013525">
    <property type="entry name" value="ABC2_TM"/>
</dbReference>
<feature type="transmembrane region" description="Helical" evidence="5">
    <location>
        <begin position="64"/>
        <end position="85"/>
    </location>
</feature>
<organism evidence="7">
    <name type="scientific">marine metagenome</name>
    <dbReference type="NCBI Taxonomy" id="408172"/>
    <lineage>
        <taxon>unclassified sequences</taxon>
        <taxon>metagenomes</taxon>
        <taxon>ecological metagenomes</taxon>
    </lineage>
</organism>
<feature type="domain" description="ABC transmembrane type-2" evidence="6">
    <location>
        <begin position="32"/>
        <end position="260"/>
    </location>
</feature>
<feature type="transmembrane region" description="Helical" evidence="5">
    <location>
        <begin position="233"/>
        <end position="257"/>
    </location>
</feature>
<dbReference type="EMBL" id="UINC01088681">
    <property type="protein sequence ID" value="SVC39127.1"/>
    <property type="molecule type" value="Genomic_DNA"/>
</dbReference>
<dbReference type="InterPro" id="IPR052522">
    <property type="entry name" value="ABC-2_transport_permease"/>
</dbReference>
<evidence type="ECO:0000256" key="5">
    <source>
        <dbReference type="SAM" id="Phobius"/>
    </source>
</evidence>
<evidence type="ECO:0000313" key="7">
    <source>
        <dbReference type="EMBL" id="SVC39127.1"/>
    </source>
</evidence>
<keyword evidence="3 5" id="KW-1133">Transmembrane helix</keyword>
<feature type="transmembrane region" description="Helical" evidence="5">
    <location>
        <begin position="148"/>
        <end position="173"/>
    </location>
</feature>
<keyword evidence="2 5" id="KW-0812">Transmembrane</keyword>
<dbReference type="AlphaFoldDB" id="A0A382LUV7"/>
<dbReference type="PANTHER" id="PTHR43332:SF2">
    <property type="entry name" value="INNER MEMBRANE TRANSPORT PERMEASE YADH"/>
    <property type="match status" value="1"/>
</dbReference>
<name>A0A382LUV7_9ZZZZ</name>
<dbReference type="PANTHER" id="PTHR43332">
    <property type="entry name" value="INNER MEMBRANE TRANSPORT PERMEASE YADH-RELATED"/>
    <property type="match status" value="1"/>
</dbReference>
<sequence length="265" mass="29071">MVNTPTTRPSLGLANWMGVKTLYVKEIHRFFKIFSQTLIAPVITTLLFLAVFSVIFGSNRMVAGIPYVVFLGPGLIMMTILQTSFANTSTSLIQQKLNESIVDVLMPPLSPLELSIGYILGGATRGVFVAISVGLTLILIIPIGVHSVIFVIIYGLGAASLMSAIGMITGIWAEKFDHVSTVTNFIILPLSFLSGTFFSVERFPDILRTFSYFNPFFYLIDGFRYGFTGYSDGSLLAGLAVIAVSNIMLWLACYFLLRNGYKLKA</sequence>
<gene>
    <name evidence="7" type="ORF">METZ01_LOCUS291981</name>
</gene>
<dbReference type="GO" id="GO:0043190">
    <property type="term" value="C:ATP-binding cassette (ABC) transporter complex"/>
    <property type="evidence" value="ECO:0007669"/>
    <property type="project" value="InterPro"/>
</dbReference>
<evidence type="ECO:0000259" key="6">
    <source>
        <dbReference type="PROSITE" id="PS51012"/>
    </source>
</evidence>
<feature type="transmembrane region" description="Helical" evidence="5">
    <location>
        <begin position="116"/>
        <end position="141"/>
    </location>
</feature>
<keyword evidence="4 5" id="KW-0472">Membrane</keyword>
<dbReference type="PROSITE" id="PS51012">
    <property type="entry name" value="ABC_TM2"/>
    <property type="match status" value="1"/>
</dbReference>
<feature type="transmembrane region" description="Helical" evidence="5">
    <location>
        <begin position="179"/>
        <end position="198"/>
    </location>
</feature>
<dbReference type="GO" id="GO:0140359">
    <property type="term" value="F:ABC-type transporter activity"/>
    <property type="evidence" value="ECO:0007669"/>
    <property type="project" value="InterPro"/>
</dbReference>
<proteinExistence type="predicted"/>
<reference evidence="7" key="1">
    <citation type="submission" date="2018-05" db="EMBL/GenBank/DDBJ databases">
        <authorList>
            <person name="Lanie J.A."/>
            <person name="Ng W.-L."/>
            <person name="Kazmierczak K.M."/>
            <person name="Andrzejewski T.M."/>
            <person name="Davidsen T.M."/>
            <person name="Wayne K.J."/>
            <person name="Tettelin H."/>
            <person name="Glass J.I."/>
            <person name="Rusch D."/>
            <person name="Podicherti R."/>
            <person name="Tsui H.-C.T."/>
            <person name="Winkler M.E."/>
        </authorList>
    </citation>
    <scope>NUCLEOTIDE SEQUENCE</scope>
</reference>